<accession>A0A1M5U9E3</accession>
<reference evidence="1 2" key="1">
    <citation type="submission" date="2016-11" db="EMBL/GenBank/DDBJ databases">
        <authorList>
            <person name="Jaros S."/>
            <person name="Januszkiewicz K."/>
            <person name="Wedrychowicz H."/>
        </authorList>
    </citation>
    <scope>NUCLEOTIDE SEQUENCE [LARGE SCALE GENOMIC DNA]</scope>
    <source>
        <strain evidence="1 2">DSM 16917</strain>
    </source>
</reference>
<name>A0A1M5U9E3_9GAMM</name>
<gene>
    <name evidence="1" type="ORF">SAMN02745129_2466</name>
</gene>
<sequence length="70" mass="8143">MSEAPDRLDLESELARLLAIETAQYEDFMLTRFAVRRQIARHAVDRARELYPEVPRSQWMAAAVQLRRAG</sequence>
<protein>
    <submittedName>
        <fullName evidence="1">Uncharacterized protein</fullName>
    </submittedName>
</protein>
<organism evidence="1 2">
    <name type="scientific">Ferrimonas marina</name>
    <dbReference type="NCBI Taxonomy" id="299255"/>
    <lineage>
        <taxon>Bacteria</taxon>
        <taxon>Pseudomonadati</taxon>
        <taxon>Pseudomonadota</taxon>
        <taxon>Gammaproteobacteria</taxon>
        <taxon>Alteromonadales</taxon>
        <taxon>Ferrimonadaceae</taxon>
        <taxon>Ferrimonas</taxon>
    </lineage>
</organism>
<keyword evidence="2" id="KW-1185">Reference proteome</keyword>
<evidence type="ECO:0000313" key="2">
    <source>
        <dbReference type="Proteomes" id="UP000184268"/>
    </source>
</evidence>
<proteinExistence type="predicted"/>
<dbReference type="Proteomes" id="UP000184268">
    <property type="component" value="Unassembled WGS sequence"/>
</dbReference>
<dbReference type="EMBL" id="FQXG01000003">
    <property type="protein sequence ID" value="SHH59652.1"/>
    <property type="molecule type" value="Genomic_DNA"/>
</dbReference>
<evidence type="ECO:0000313" key="1">
    <source>
        <dbReference type="EMBL" id="SHH59652.1"/>
    </source>
</evidence>
<dbReference type="RefSeq" id="WP_067655443.1">
    <property type="nucleotide sequence ID" value="NZ_FQXG01000003.1"/>
</dbReference>
<dbReference type="STRING" id="299255.SAMN02745129_2466"/>
<dbReference type="AlphaFoldDB" id="A0A1M5U9E3"/>